<keyword evidence="4" id="KW-1185">Reference proteome</keyword>
<dbReference type="Proteomes" id="UP001597319">
    <property type="component" value="Unassembled WGS sequence"/>
</dbReference>
<keyword evidence="2" id="KW-1133">Transmembrane helix</keyword>
<reference evidence="4" key="1">
    <citation type="journal article" date="2019" name="Int. J. Syst. Evol. Microbiol.">
        <title>The Global Catalogue of Microorganisms (GCM) 10K type strain sequencing project: providing services to taxonomists for standard genome sequencing and annotation.</title>
        <authorList>
            <consortium name="The Broad Institute Genomics Platform"/>
            <consortium name="The Broad Institute Genome Sequencing Center for Infectious Disease"/>
            <person name="Wu L."/>
            <person name="Ma J."/>
        </authorList>
    </citation>
    <scope>NUCLEOTIDE SEQUENCE [LARGE SCALE GENOMIC DNA]</scope>
    <source>
        <strain evidence="4">KCTC 52274</strain>
    </source>
</reference>
<feature type="transmembrane region" description="Helical" evidence="2">
    <location>
        <begin position="12"/>
        <end position="29"/>
    </location>
</feature>
<organism evidence="3 4">
    <name type="scientific">Aquimarina rubra</name>
    <dbReference type="NCBI Taxonomy" id="1920033"/>
    <lineage>
        <taxon>Bacteria</taxon>
        <taxon>Pseudomonadati</taxon>
        <taxon>Bacteroidota</taxon>
        <taxon>Flavobacteriia</taxon>
        <taxon>Flavobacteriales</taxon>
        <taxon>Flavobacteriaceae</taxon>
        <taxon>Aquimarina</taxon>
    </lineage>
</organism>
<dbReference type="RefSeq" id="WP_378291377.1">
    <property type="nucleotide sequence ID" value="NZ_JBHULE010000009.1"/>
</dbReference>
<feature type="coiled-coil region" evidence="1">
    <location>
        <begin position="167"/>
        <end position="194"/>
    </location>
</feature>
<dbReference type="EMBL" id="JBHULE010000009">
    <property type="protein sequence ID" value="MFD2562616.1"/>
    <property type="molecule type" value="Genomic_DNA"/>
</dbReference>
<accession>A0ABW5LEK9</accession>
<keyword evidence="2" id="KW-0812">Transmembrane</keyword>
<name>A0ABW5LEK9_9FLAO</name>
<keyword evidence="1" id="KW-0175">Coiled coil</keyword>
<evidence type="ECO:0000256" key="1">
    <source>
        <dbReference type="SAM" id="Coils"/>
    </source>
</evidence>
<protein>
    <submittedName>
        <fullName evidence="3">Uncharacterized protein</fullName>
    </submittedName>
</protein>
<evidence type="ECO:0000313" key="3">
    <source>
        <dbReference type="EMBL" id="MFD2562616.1"/>
    </source>
</evidence>
<gene>
    <name evidence="3" type="ORF">ACFSR1_08005</name>
</gene>
<keyword evidence="2" id="KW-0472">Membrane</keyword>
<comment type="caution">
    <text evidence="3">The sequence shown here is derived from an EMBL/GenBank/DDBJ whole genome shotgun (WGS) entry which is preliminary data.</text>
</comment>
<proteinExistence type="predicted"/>
<sequence>MELFEEILKFSVGGLTVVGIVVFLGKLILTKSSDLLIENHKNRLAISKTEHQVKFTKLHTERGEIIKQIYQDFYELEKKLEHMTTLFQGPEWRTEKVRDQDAIDKYRETCETLEKNRIYFTEDLCNQLASSLESYSDIINQMLTAKNKAKYESDGTGYRFPEGQGSLELWMDAEKKTKNEIRNLRLELAKVFRELIGV</sequence>
<evidence type="ECO:0000313" key="4">
    <source>
        <dbReference type="Proteomes" id="UP001597319"/>
    </source>
</evidence>
<evidence type="ECO:0000256" key="2">
    <source>
        <dbReference type="SAM" id="Phobius"/>
    </source>
</evidence>